<dbReference type="GeneID" id="96619755"/>
<protein>
    <submittedName>
        <fullName evidence="1">Uncharacterized protein</fullName>
    </submittedName>
</protein>
<gene>
    <name evidence="1" type="ORF">JFT45_23965</name>
</gene>
<evidence type="ECO:0000313" key="1">
    <source>
        <dbReference type="EMBL" id="MBJ2259566.1"/>
    </source>
</evidence>
<dbReference type="AlphaFoldDB" id="A0A8I1FRP6"/>
<evidence type="ECO:0000313" key="2">
    <source>
        <dbReference type="Proteomes" id="UP000658390"/>
    </source>
</evidence>
<dbReference type="EMBL" id="JAEKCZ010000031">
    <property type="protein sequence ID" value="MBJ2259566.1"/>
    <property type="molecule type" value="Genomic_DNA"/>
</dbReference>
<reference evidence="1" key="1">
    <citation type="submission" date="2020-12" db="EMBL/GenBank/DDBJ databases">
        <title>Antibiotic resistance and phylogeny of Pseudomonas spp. isolated over three decades from chicken meat in the Norwegian food chain.</title>
        <authorList>
            <person name="Moen B."/>
        </authorList>
    </citation>
    <scope>NUCLEOTIDE SEQUENCE</scope>
    <source>
        <strain evidence="1">MF6762</strain>
    </source>
</reference>
<sequence length="65" mass="7239">MDDAPLSLMGGHYIYTTSSVQYKRLFESAASQINQRRAAQNWPICCIDRKWRSGQDTGGFALAVG</sequence>
<organism evidence="1 2">
    <name type="scientific">Pseudomonas psychrophila</name>
    <dbReference type="NCBI Taxonomy" id="122355"/>
    <lineage>
        <taxon>Bacteria</taxon>
        <taxon>Pseudomonadati</taxon>
        <taxon>Pseudomonadota</taxon>
        <taxon>Gammaproteobacteria</taxon>
        <taxon>Pseudomonadales</taxon>
        <taxon>Pseudomonadaceae</taxon>
        <taxon>Pseudomonas</taxon>
    </lineage>
</organism>
<dbReference type="Proteomes" id="UP000658390">
    <property type="component" value="Unassembled WGS sequence"/>
</dbReference>
<comment type="caution">
    <text evidence="1">The sequence shown here is derived from an EMBL/GenBank/DDBJ whole genome shotgun (WGS) entry which is preliminary data.</text>
</comment>
<dbReference type="OrthoDB" id="6909358at2"/>
<name>A0A8I1FRP6_9PSED</name>
<accession>A0A8I1FRP6</accession>
<proteinExistence type="predicted"/>
<dbReference type="RefSeq" id="WP_131690213.1">
    <property type="nucleotide sequence ID" value="NZ_ATLR01000042.1"/>
</dbReference>